<name>A0ABU5ZE43_9FLAO</name>
<evidence type="ECO:0000313" key="2">
    <source>
        <dbReference type="Proteomes" id="UP001311730"/>
    </source>
</evidence>
<evidence type="ECO:0000313" key="1">
    <source>
        <dbReference type="EMBL" id="MEB3076017.1"/>
    </source>
</evidence>
<dbReference type="Pfam" id="PF14112">
    <property type="entry name" value="DUF4284"/>
    <property type="match status" value="1"/>
</dbReference>
<sequence>MNKIKIWLGTFQGNSKEYLLYFEEETECNFNKDIQELEYDLDFIGVIPLFDKFLNIEELVKETPLGKKSREELVRQCHKMGINYGNAIFFYSGDTRDIEIGEIFNQLVYVGEYNP</sequence>
<dbReference type="RefSeq" id="WP_323984102.1">
    <property type="nucleotide sequence ID" value="NZ_JAYKBW010000014.1"/>
</dbReference>
<dbReference type="Proteomes" id="UP001311730">
    <property type="component" value="Unassembled WGS sequence"/>
</dbReference>
<keyword evidence="2" id="KW-1185">Reference proteome</keyword>
<dbReference type="EMBL" id="JAYKBW010000014">
    <property type="protein sequence ID" value="MEB3076017.1"/>
    <property type="molecule type" value="Genomic_DNA"/>
</dbReference>
<protein>
    <submittedName>
        <fullName evidence="1">Immunity 22 family protein</fullName>
    </submittedName>
</protein>
<gene>
    <name evidence="1" type="ORF">VJJ08_12030</name>
</gene>
<dbReference type="InterPro" id="IPR025560">
    <property type="entry name" value="Imm22"/>
</dbReference>
<reference evidence="1 2" key="1">
    <citation type="submission" date="2023-12" db="EMBL/GenBank/DDBJ databases">
        <title>Genomic sequences of Capnocytophaga and Parvimonas strains.</title>
        <authorList>
            <person name="Watt R.M."/>
            <person name="Wang M."/>
            <person name="Yang T."/>
            <person name="Tong W.M."/>
        </authorList>
    </citation>
    <scope>NUCLEOTIDE SEQUENCE [LARGE SCALE GENOMIC DNA]</scope>
    <source>
        <strain evidence="1 2">CCUG 13096</strain>
    </source>
</reference>
<accession>A0ABU5ZE43</accession>
<comment type="caution">
    <text evidence="1">The sequence shown here is derived from an EMBL/GenBank/DDBJ whole genome shotgun (WGS) entry which is preliminary data.</text>
</comment>
<proteinExistence type="predicted"/>
<organism evidence="1 2">
    <name type="scientific">Capnocytophaga gingivalis</name>
    <dbReference type="NCBI Taxonomy" id="1017"/>
    <lineage>
        <taxon>Bacteria</taxon>
        <taxon>Pseudomonadati</taxon>
        <taxon>Bacteroidota</taxon>
        <taxon>Flavobacteriia</taxon>
        <taxon>Flavobacteriales</taxon>
        <taxon>Flavobacteriaceae</taxon>
        <taxon>Capnocytophaga</taxon>
    </lineage>
</organism>